<organism evidence="9 10">
    <name type="scientific">Phycisphaera mikurensis (strain NBRC 102666 / KCTC 22515 / FYK2301M01)</name>
    <dbReference type="NCBI Taxonomy" id="1142394"/>
    <lineage>
        <taxon>Bacteria</taxon>
        <taxon>Pseudomonadati</taxon>
        <taxon>Planctomycetota</taxon>
        <taxon>Phycisphaerae</taxon>
        <taxon>Phycisphaerales</taxon>
        <taxon>Phycisphaeraceae</taxon>
        <taxon>Phycisphaera</taxon>
    </lineage>
</organism>
<dbReference type="SUPFAM" id="SSF103088">
    <property type="entry name" value="OmpA-like"/>
    <property type="match status" value="1"/>
</dbReference>
<dbReference type="Pfam" id="PF13677">
    <property type="entry name" value="MotB_plug"/>
    <property type="match status" value="1"/>
</dbReference>
<comment type="similarity">
    <text evidence="2">Belongs to the MotB family.</text>
</comment>
<dbReference type="Pfam" id="PF00691">
    <property type="entry name" value="OmpA"/>
    <property type="match status" value="1"/>
</dbReference>
<dbReference type="EMBL" id="AP012338">
    <property type="protein sequence ID" value="BAM03921.1"/>
    <property type="molecule type" value="Genomic_DNA"/>
</dbReference>
<dbReference type="STRING" id="1142394.PSMK_17620"/>
<evidence type="ECO:0000256" key="2">
    <source>
        <dbReference type="ARBA" id="ARBA00008914"/>
    </source>
</evidence>
<accession>I0IF83</accession>
<dbReference type="RefSeq" id="WP_014437139.1">
    <property type="nucleotide sequence ID" value="NC_017080.1"/>
</dbReference>
<name>I0IF83_PHYMF</name>
<sequence length="256" mass="28042">MSRKCKCPPEGAPEWMTTYGDMMTLLLCFFVLIVSFSEVKKEDEFQAVVREIKQAFGIHGGGGKIPVTDDPTLSFIQRLDETRMRQEKIENRANTKQPGQQGKEAKVTKIREGMLIGAGGRITFDPGSATLSREVKEALVSLVEEAKIRGTENVLELRGHADALELPEGGNGVFEDAWDLSAARAKAVFAFMTRPAPDGLALRSDRFRLSSNSSREPLNPRAYTTADAAGNRRVEVLVSETLVEQLKAPETLSSAG</sequence>
<dbReference type="PROSITE" id="PS51123">
    <property type="entry name" value="OMPA_2"/>
    <property type="match status" value="1"/>
</dbReference>
<dbReference type="Gene3D" id="3.30.1330.60">
    <property type="entry name" value="OmpA-like domain"/>
    <property type="match status" value="1"/>
</dbReference>
<dbReference type="PANTHER" id="PTHR30329:SF21">
    <property type="entry name" value="LIPOPROTEIN YIAD-RELATED"/>
    <property type="match status" value="1"/>
</dbReference>
<keyword evidence="5" id="KW-1133">Transmembrane helix</keyword>
<evidence type="ECO:0000259" key="8">
    <source>
        <dbReference type="PROSITE" id="PS51123"/>
    </source>
</evidence>
<dbReference type="KEGG" id="phm:PSMK_17620"/>
<dbReference type="OrthoDB" id="9815217at2"/>
<dbReference type="InterPro" id="IPR050330">
    <property type="entry name" value="Bact_OuterMem_StrucFunc"/>
</dbReference>
<dbReference type="InterPro" id="IPR006665">
    <property type="entry name" value="OmpA-like"/>
</dbReference>
<dbReference type="AlphaFoldDB" id="I0IF83"/>
<feature type="domain" description="OmpA-like" evidence="8">
    <location>
        <begin position="111"/>
        <end position="242"/>
    </location>
</feature>
<comment type="subcellular location">
    <subcellularLocation>
        <location evidence="1">Cell membrane</location>
        <topology evidence="1">Single-pass membrane protein</topology>
    </subcellularLocation>
</comment>
<reference evidence="9 10" key="1">
    <citation type="submission" date="2012-02" db="EMBL/GenBank/DDBJ databases">
        <title>Complete genome sequence of Phycisphaera mikurensis NBRC 102666.</title>
        <authorList>
            <person name="Ankai A."/>
            <person name="Hosoyama A."/>
            <person name="Terui Y."/>
            <person name="Sekine M."/>
            <person name="Fukai R."/>
            <person name="Kato Y."/>
            <person name="Nakamura S."/>
            <person name="Yamada-Narita S."/>
            <person name="Kawakoshi A."/>
            <person name="Fukunaga Y."/>
            <person name="Yamazaki S."/>
            <person name="Fujita N."/>
        </authorList>
    </citation>
    <scope>NUCLEOTIDE SEQUENCE [LARGE SCALE GENOMIC DNA]</scope>
    <source>
        <strain evidence="10">NBRC 102666 / KCTC 22515 / FYK2301M01</strain>
    </source>
</reference>
<proteinExistence type="inferred from homology"/>
<evidence type="ECO:0000313" key="9">
    <source>
        <dbReference type="EMBL" id="BAM03921.1"/>
    </source>
</evidence>
<keyword evidence="6 7" id="KW-0472">Membrane</keyword>
<dbReference type="PANTHER" id="PTHR30329">
    <property type="entry name" value="STATOR ELEMENT OF FLAGELLAR MOTOR COMPLEX"/>
    <property type="match status" value="1"/>
</dbReference>
<evidence type="ECO:0000256" key="1">
    <source>
        <dbReference type="ARBA" id="ARBA00004162"/>
    </source>
</evidence>
<dbReference type="InterPro" id="IPR025713">
    <property type="entry name" value="MotB-like_N_dom"/>
</dbReference>
<dbReference type="eggNOG" id="COG1360">
    <property type="taxonomic scope" value="Bacteria"/>
</dbReference>
<keyword evidence="4" id="KW-0812">Transmembrane</keyword>
<gene>
    <name evidence="9" type="primary">motB</name>
    <name evidence="9" type="ordered locus">PSMK_17620</name>
</gene>
<dbReference type="Proteomes" id="UP000007881">
    <property type="component" value="Chromosome"/>
</dbReference>
<dbReference type="PATRIC" id="fig|1142394.8.peg.1812"/>
<evidence type="ECO:0000313" key="10">
    <source>
        <dbReference type="Proteomes" id="UP000007881"/>
    </source>
</evidence>
<evidence type="ECO:0000256" key="7">
    <source>
        <dbReference type="PROSITE-ProRule" id="PRU00473"/>
    </source>
</evidence>
<dbReference type="HOGENOM" id="CLU_016890_0_3_0"/>
<dbReference type="GO" id="GO:0005886">
    <property type="term" value="C:plasma membrane"/>
    <property type="evidence" value="ECO:0007669"/>
    <property type="project" value="UniProtKB-SubCell"/>
</dbReference>
<evidence type="ECO:0000256" key="3">
    <source>
        <dbReference type="ARBA" id="ARBA00022475"/>
    </source>
</evidence>
<evidence type="ECO:0000256" key="6">
    <source>
        <dbReference type="ARBA" id="ARBA00023136"/>
    </source>
</evidence>
<evidence type="ECO:0000256" key="5">
    <source>
        <dbReference type="ARBA" id="ARBA00022989"/>
    </source>
</evidence>
<evidence type="ECO:0000256" key="4">
    <source>
        <dbReference type="ARBA" id="ARBA00022692"/>
    </source>
</evidence>
<keyword evidence="3" id="KW-1003">Cell membrane</keyword>
<protein>
    <submittedName>
        <fullName evidence="9">Putative chemotaxis protein MotB</fullName>
    </submittedName>
</protein>
<keyword evidence="10" id="KW-1185">Reference proteome</keyword>
<dbReference type="InterPro" id="IPR036737">
    <property type="entry name" value="OmpA-like_sf"/>
</dbReference>